<organism evidence="5 6">
    <name type="scientific">Agrobacterium tumefaciens</name>
    <dbReference type="NCBI Taxonomy" id="358"/>
    <lineage>
        <taxon>Bacteria</taxon>
        <taxon>Pseudomonadati</taxon>
        <taxon>Pseudomonadota</taxon>
        <taxon>Alphaproteobacteria</taxon>
        <taxon>Hyphomicrobiales</taxon>
        <taxon>Rhizobiaceae</taxon>
        <taxon>Rhizobium/Agrobacterium group</taxon>
        <taxon>Agrobacterium</taxon>
        <taxon>Agrobacterium tumefaciens complex</taxon>
    </lineage>
</organism>
<evidence type="ECO:0000259" key="4">
    <source>
        <dbReference type="Pfam" id="PF10073"/>
    </source>
</evidence>
<evidence type="ECO:0000256" key="2">
    <source>
        <dbReference type="SAM" id="Coils"/>
    </source>
</evidence>
<accession>A0AAW8LPN2</accession>
<dbReference type="EMBL" id="JAVDSW010000001">
    <property type="protein sequence ID" value="MDR6701515.1"/>
    <property type="molecule type" value="Genomic_DNA"/>
</dbReference>
<keyword evidence="2" id="KW-0175">Coiled coil</keyword>
<comment type="caution">
    <text evidence="5">The sequence shown here is derived from an EMBL/GenBank/DDBJ whole genome shotgun (WGS) entry which is preliminary data.</text>
</comment>
<sequence>MSISSELAQGNMKNAARAVTNAAIGKAHNPPSSGQAEAFTRDETGETTVEHVAADELRQFIERVERLEEEKSAISDDIKDVLGEAKSRGYDTKAIRTIIRLRKKDANERIEEETILQTYMAALGME</sequence>
<comment type="similarity">
    <text evidence="1">Belongs to the UPF0335 family.</text>
</comment>
<dbReference type="NCBIfam" id="NF010247">
    <property type="entry name" value="PRK13694.1"/>
    <property type="match status" value="1"/>
</dbReference>
<evidence type="ECO:0000313" key="6">
    <source>
        <dbReference type="Proteomes" id="UP001265315"/>
    </source>
</evidence>
<dbReference type="AlphaFoldDB" id="A0AAW8LPN2"/>
<dbReference type="HAMAP" id="MF_00797">
    <property type="entry name" value="UPF0335"/>
    <property type="match status" value="1"/>
</dbReference>
<protein>
    <recommendedName>
        <fullName evidence="1">UPF0335 protein J2W61_001343</fullName>
    </recommendedName>
</protein>
<proteinExistence type="inferred from homology"/>
<name>A0AAW8LPN2_AGRTU</name>
<dbReference type="Pfam" id="PF10073">
    <property type="entry name" value="GapR_DNA-bd"/>
    <property type="match status" value="1"/>
</dbReference>
<feature type="coiled-coil region" evidence="2">
    <location>
        <begin position="50"/>
        <end position="84"/>
    </location>
</feature>
<dbReference type="Proteomes" id="UP001265315">
    <property type="component" value="Unassembled WGS sequence"/>
</dbReference>
<dbReference type="GO" id="GO:0003677">
    <property type="term" value="F:DNA binding"/>
    <property type="evidence" value="ECO:0007669"/>
    <property type="project" value="InterPro"/>
</dbReference>
<evidence type="ECO:0000256" key="3">
    <source>
        <dbReference type="SAM" id="MobiDB-lite"/>
    </source>
</evidence>
<reference evidence="5" key="1">
    <citation type="submission" date="2023-07" db="EMBL/GenBank/DDBJ databases">
        <title>Sorghum-associated microbial communities from plants grown in Nebraska, USA.</title>
        <authorList>
            <person name="Schachtman D."/>
        </authorList>
    </citation>
    <scope>NUCLEOTIDE SEQUENCE</scope>
    <source>
        <strain evidence="5">1457</strain>
    </source>
</reference>
<dbReference type="InterPro" id="IPR046367">
    <property type="entry name" value="GapR-like_DNA-bd"/>
</dbReference>
<gene>
    <name evidence="5" type="ORF">J2W61_001343</name>
</gene>
<feature type="domain" description="GapR-like DNA-binding" evidence="4">
    <location>
        <begin position="53"/>
        <end position="124"/>
    </location>
</feature>
<feature type="region of interest" description="Disordered" evidence="3">
    <location>
        <begin position="19"/>
        <end position="45"/>
    </location>
</feature>
<evidence type="ECO:0000313" key="5">
    <source>
        <dbReference type="EMBL" id="MDR6701515.1"/>
    </source>
</evidence>
<evidence type="ECO:0000256" key="1">
    <source>
        <dbReference type="HAMAP-Rule" id="MF_00797"/>
    </source>
</evidence>
<dbReference type="InterPro" id="IPR018753">
    <property type="entry name" value="GapR-like"/>
</dbReference>